<evidence type="ECO:0000256" key="3">
    <source>
        <dbReference type="SAM" id="MobiDB-lite"/>
    </source>
</evidence>
<dbReference type="InterPro" id="IPR009057">
    <property type="entry name" value="Homeodomain-like_sf"/>
</dbReference>
<comment type="caution">
    <text evidence="5">The sequence shown here is derived from an EMBL/GenBank/DDBJ whole genome shotgun (WGS) entry which is preliminary data.</text>
</comment>
<evidence type="ECO:0000259" key="4">
    <source>
        <dbReference type="PROSITE" id="PS50977"/>
    </source>
</evidence>
<dbReference type="Gene3D" id="1.10.10.60">
    <property type="entry name" value="Homeodomain-like"/>
    <property type="match status" value="1"/>
</dbReference>
<dbReference type="Proteomes" id="UP000641514">
    <property type="component" value="Unassembled WGS sequence"/>
</dbReference>
<dbReference type="SUPFAM" id="SSF46689">
    <property type="entry name" value="Homeodomain-like"/>
    <property type="match status" value="1"/>
</dbReference>
<feature type="region of interest" description="Disordered" evidence="3">
    <location>
        <begin position="1"/>
        <end position="26"/>
    </location>
</feature>
<dbReference type="Pfam" id="PF00440">
    <property type="entry name" value="TetR_N"/>
    <property type="match status" value="1"/>
</dbReference>
<dbReference type="Gene3D" id="1.10.357.10">
    <property type="entry name" value="Tetracycline Repressor, domain 2"/>
    <property type="match status" value="1"/>
</dbReference>
<dbReference type="EMBL" id="BMJH01000002">
    <property type="protein sequence ID" value="GGC67547.1"/>
    <property type="molecule type" value="Genomic_DNA"/>
</dbReference>
<evidence type="ECO:0000256" key="1">
    <source>
        <dbReference type="ARBA" id="ARBA00023125"/>
    </source>
</evidence>
<evidence type="ECO:0000256" key="2">
    <source>
        <dbReference type="PROSITE-ProRule" id="PRU00335"/>
    </source>
</evidence>
<gene>
    <name evidence="5" type="ORF">GCM10011410_20310</name>
</gene>
<protein>
    <submittedName>
        <fullName evidence="5">TetR family transcriptional regulator</fullName>
    </submittedName>
</protein>
<accession>A0A916UD77</accession>
<evidence type="ECO:0000313" key="6">
    <source>
        <dbReference type="Proteomes" id="UP000641514"/>
    </source>
</evidence>
<keyword evidence="6" id="KW-1185">Reference proteome</keyword>
<feature type="DNA-binding region" description="H-T-H motif" evidence="2">
    <location>
        <begin position="48"/>
        <end position="67"/>
    </location>
</feature>
<sequence length="219" mass="25106">MAYTGPIPTKLIPVTGPGTRSERKERTRQALLDGTLELLDDRSFSSVSLREVTRAVGIVPTAFYRHFDSMEHLGVNLVEMSAKALRQILRDARRNIDALDVHNSLTIIARQVRDHEREFRFISQERYGGAVEIRRAIAIELRLFGRELAADLGRSPAMRDWEYDDIEWVSDLIVQTILAIIDDLLRADHRNPAEERDIIQRGENQLKLIAVGISHWSKR</sequence>
<proteinExistence type="predicted"/>
<name>A0A916UD77_9ACTN</name>
<reference evidence="5" key="2">
    <citation type="submission" date="2020-09" db="EMBL/GenBank/DDBJ databases">
        <authorList>
            <person name="Sun Q."/>
            <person name="Zhou Y."/>
        </authorList>
    </citation>
    <scope>NUCLEOTIDE SEQUENCE</scope>
    <source>
        <strain evidence="5">CGMCC 1.15478</strain>
    </source>
</reference>
<dbReference type="GO" id="GO:0003677">
    <property type="term" value="F:DNA binding"/>
    <property type="evidence" value="ECO:0007669"/>
    <property type="project" value="UniProtKB-UniRule"/>
</dbReference>
<organism evidence="5 6">
    <name type="scientific">Hoyosella rhizosphaerae</name>
    <dbReference type="NCBI Taxonomy" id="1755582"/>
    <lineage>
        <taxon>Bacteria</taxon>
        <taxon>Bacillati</taxon>
        <taxon>Actinomycetota</taxon>
        <taxon>Actinomycetes</taxon>
        <taxon>Mycobacteriales</taxon>
        <taxon>Hoyosellaceae</taxon>
        <taxon>Hoyosella</taxon>
    </lineage>
</organism>
<dbReference type="InterPro" id="IPR001647">
    <property type="entry name" value="HTH_TetR"/>
</dbReference>
<reference evidence="5" key="1">
    <citation type="journal article" date="2014" name="Int. J. Syst. Evol. Microbiol.">
        <title>Complete genome sequence of Corynebacterium casei LMG S-19264T (=DSM 44701T), isolated from a smear-ripened cheese.</title>
        <authorList>
            <consortium name="US DOE Joint Genome Institute (JGI-PGF)"/>
            <person name="Walter F."/>
            <person name="Albersmeier A."/>
            <person name="Kalinowski J."/>
            <person name="Ruckert C."/>
        </authorList>
    </citation>
    <scope>NUCLEOTIDE SEQUENCE</scope>
    <source>
        <strain evidence="5">CGMCC 1.15478</strain>
    </source>
</reference>
<feature type="domain" description="HTH tetR-type" evidence="4">
    <location>
        <begin position="25"/>
        <end position="85"/>
    </location>
</feature>
<dbReference type="AlphaFoldDB" id="A0A916UD77"/>
<dbReference type="PANTHER" id="PTHR47752:SF1">
    <property type="entry name" value="HTH-TYPE TRANSCRIPTIONAL REPRESSOR FABR"/>
    <property type="match status" value="1"/>
</dbReference>
<keyword evidence="1 2" id="KW-0238">DNA-binding</keyword>
<dbReference type="PANTHER" id="PTHR47752">
    <property type="entry name" value="HTH-TYPE TRANSCRIPTIONAL REPRESSOR FABR"/>
    <property type="match status" value="1"/>
</dbReference>
<dbReference type="PROSITE" id="PS50977">
    <property type="entry name" value="HTH_TETR_2"/>
    <property type="match status" value="1"/>
</dbReference>
<dbReference type="InterPro" id="IPR050692">
    <property type="entry name" value="HTH_transcr_repressor_FabR"/>
</dbReference>
<evidence type="ECO:0000313" key="5">
    <source>
        <dbReference type="EMBL" id="GGC67547.1"/>
    </source>
</evidence>